<dbReference type="EMBL" id="RSCL01000012">
    <property type="protein sequence ID" value="RUT03872.1"/>
    <property type="molecule type" value="Genomic_DNA"/>
</dbReference>
<dbReference type="Gene3D" id="1.10.10.10">
    <property type="entry name" value="Winged helix-like DNA-binding domain superfamily/Winged helix DNA-binding domain"/>
    <property type="match status" value="1"/>
</dbReference>
<sequence>MNKKLAAKPQTFATKYLARIQKDYPQLELSTVDWEKLLTNARIRLWQLELSKDYTDEDVVLEAVHRLNANIEKGKPIHNLQGWLRKTTVFVVSELSRKSKDKNTSFRDPADFETSTTLLKAMAGACAESSTDEDDRHLQLHKALSKLAIEKQQLLKLRFFKDMSWQQISDYYAAQGKTVQSTTLRKRGERALEELRQLVLQMVQSQDF</sequence>
<dbReference type="InterPro" id="IPR036388">
    <property type="entry name" value="WH-like_DNA-bd_sf"/>
</dbReference>
<reference evidence="1" key="2">
    <citation type="journal article" date="2019" name="Genome Biol. Evol.">
        <title>Day and night: Metabolic profiles and evolutionary relationships of six axenic non-marine cyanobacteria.</title>
        <authorList>
            <person name="Will S.E."/>
            <person name="Henke P."/>
            <person name="Boedeker C."/>
            <person name="Huang S."/>
            <person name="Brinkmann H."/>
            <person name="Rohde M."/>
            <person name="Jarek M."/>
            <person name="Friedl T."/>
            <person name="Seufert S."/>
            <person name="Schumacher M."/>
            <person name="Overmann J."/>
            <person name="Neumann-Schaal M."/>
            <person name="Petersen J."/>
        </authorList>
    </citation>
    <scope>NUCLEOTIDE SEQUENCE [LARGE SCALE GENOMIC DNA]</scope>
    <source>
        <strain evidence="1">PCC 7102</strain>
    </source>
</reference>
<evidence type="ECO:0000313" key="1">
    <source>
        <dbReference type="EMBL" id="RUT03872.1"/>
    </source>
</evidence>
<gene>
    <name evidence="1" type="ORF">DSM106972_047860</name>
</gene>
<name>A0A433VCN1_9CYAN</name>
<evidence type="ECO:0000313" key="2">
    <source>
        <dbReference type="Proteomes" id="UP000271624"/>
    </source>
</evidence>
<dbReference type="AlphaFoldDB" id="A0A433VCN1"/>
<dbReference type="OrthoDB" id="510393at2"/>
<dbReference type="InterPro" id="IPR013324">
    <property type="entry name" value="RNA_pol_sigma_r3/r4-like"/>
</dbReference>
<organism evidence="1 2">
    <name type="scientific">Dulcicalothrix desertica PCC 7102</name>
    <dbReference type="NCBI Taxonomy" id="232991"/>
    <lineage>
        <taxon>Bacteria</taxon>
        <taxon>Bacillati</taxon>
        <taxon>Cyanobacteriota</taxon>
        <taxon>Cyanophyceae</taxon>
        <taxon>Nostocales</taxon>
        <taxon>Calotrichaceae</taxon>
        <taxon>Dulcicalothrix</taxon>
    </lineage>
</organism>
<evidence type="ECO:0008006" key="3">
    <source>
        <dbReference type="Google" id="ProtNLM"/>
    </source>
</evidence>
<accession>A0A433VCN1</accession>
<dbReference type="RefSeq" id="WP_127083148.1">
    <property type="nucleotide sequence ID" value="NZ_RSCL01000012.1"/>
</dbReference>
<keyword evidence="2" id="KW-1185">Reference proteome</keyword>
<comment type="caution">
    <text evidence="1">The sequence shown here is derived from an EMBL/GenBank/DDBJ whole genome shotgun (WGS) entry which is preliminary data.</text>
</comment>
<protein>
    <recommendedName>
        <fullName evidence="3">RNA polymerase sigma factor 70 region 4 type 2 domain-containing protein</fullName>
    </recommendedName>
</protein>
<proteinExistence type="predicted"/>
<reference evidence="1" key="1">
    <citation type="submission" date="2018-12" db="EMBL/GenBank/DDBJ databases">
        <authorList>
            <person name="Will S."/>
            <person name="Neumann-Schaal M."/>
            <person name="Henke P."/>
        </authorList>
    </citation>
    <scope>NUCLEOTIDE SEQUENCE</scope>
    <source>
        <strain evidence="1">PCC 7102</strain>
    </source>
</reference>
<dbReference type="SUPFAM" id="SSF88659">
    <property type="entry name" value="Sigma3 and sigma4 domains of RNA polymerase sigma factors"/>
    <property type="match status" value="1"/>
</dbReference>
<dbReference type="Proteomes" id="UP000271624">
    <property type="component" value="Unassembled WGS sequence"/>
</dbReference>